<feature type="transmembrane region" description="Helical" evidence="7">
    <location>
        <begin position="70"/>
        <end position="89"/>
    </location>
</feature>
<keyword evidence="10" id="KW-1185">Reference proteome</keyword>
<dbReference type="InterPro" id="IPR011701">
    <property type="entry name" value="MFS"/>
</dbReference>
<dbReference type="GO" id="GO:0022857">
    <property type="term" value="F:transmembrane transporter activity"/>
    <property type="evidence" value="ECO:0007669"/>
    <property type="project" value="InterPro"/>
</dbReference>
<dbReference type="RefSeq" id="WP_106588983.1">
    <property type="nucleotide sequence ID" value="NZ_PYAV01000008.1"/>
</dbReference>
<dbReference type="Gene3D" id="1.20.1250.20">
    <property type="entry name" value="MFS general substrate transporter like domains"/>
    <property type="match status" value="2"/>
</dbReference>
<feature type="transmembrane region" description="Helical" evidence="7">
    <location>
        <begin position="157"/>
        <end position="177"/>
    </location>
</feature>
<protein>
    <submittedName>
        <fullName evidence="9">MFS transporter</fullName>
    </submittedName>
</protein>
<dbReference type="GO" id="GO:0005886">
    <property type="term" value="C:plasma membrane"/>
    <property type="evidence" value="ECO:0007669"/>
    <property type="project" value="UniProtKB-SubCell"/>
</dbReference>
<evidence type="ECO:0000256" key="1">
    <source>
        <dbReference type="ARBA" id="ARBA00004651"/>
    </source>
</evidence>
<dbReference type="CDD" id="cd17329">
    <property type="entry name" value="MFS_MdtH_MDR_like"/>
    <property type="match status" value="1"/>
</dbReference>
<keyword evidence="2" id="KW-0813">Transport</keyword>
<keyword evidence="5 7" id="KW-1133">Transmembrane helix</keyword>
<dbReference type="AlphaFoldDB" id="A0A2P8HEC4"/>
<comment type="subcellular location">
    <subcellularLocation>
        <location evidence="1">Cell membrane</location>
        <topology evidence="1">Multi-pass membrane protein</topology>
    </subcellularLocation>
</comment>
<feature type="transmembrane region" description="Helical" evidence="7">
    <location>
        <begin position="297"/>
        <end position="322"/>
    </location>
</feature>
<feature type="transmembrane region" description="Helical" evidence="7">
    <location>
        <begin position="129"/>
        <end position="151"/>
    </location>
</feature>
<dbReference type="PANTHER" id="PTHR23517:SF10">
    <property type="entry name" value="MAJOR FACILITATOR SUPERFAMILY (MFS) PROFILE DOMAIN-CONTAINING PROTEIN"/>
    <property type="match status" value="1"/>
</dbReference>
<evidence type="ECO:0000256" key="2">
    <source>
        <dbReference type="ARBA" id="ARBA00022448"/>
    </source>
</evidence>
<name>A0A2P8HEC4_9BACI</name>
<evidence type="ECO:0000256" key="7">
    <source>
        <dbReference type="SAM" id="Phobius"/>
    </source>
</evidence>
<comment type="caution">
    <text evidence="9">The sequence shown here is derived from an EMBL/GenBank/DDBJ whole genome shotgun (WGS) entry which is preliminary data.</text>
</comment>
<organism evidence="9 10">
    <name type="scientific">Salsuginibacillus halophilus</name>
    <dbReference type="NCBI Taxonomy" id="517424"/>
    <lineage>
        <taxon>Bacteria</taxon>
        <taxon>Bacillati</taxon>
        <taxon>Bacillota</taxon>
        <taxon>Bacilli</taxon>
        <taxon>Bacillales</taxon>
        <taxon>Bacillaceae</taxon>
        <taxon>Salsuginibacillus</taxon>
    </lineage>
</organism>
<feature type="transmembrane region" description="Helical" evidence="7">
    <location>
        <begin position="243"/>
        <end position="262"/>
    </location>
</feature>
<sequence>MPKILWLIILGMAVNVTAVSFLWPMNTIFIHQELGQPLAAAGIVLMFNAGAGVIGNLIGGRLFDRIGGYWTILLGLGIALISAVLLAFFHSYYQYIAFLAGIGFGGGMTFPAFYAMAGNVWPEGGRRPFNAIYVAQNVGVASGTAMAGVVASIEMDYIFFANALSYVLLILFAAAAYKGVEVKRSSAGTGGLQEAAGSQKYRLKALFILCGGFIICWIAYVQWQSNVSVHIQSLGIPLSSYSVLWTINGAMIVLMQPIMAFVVRRWVTSLKGQLYTGVTIFVISFAVLSQAEVFAGFLAAMIILTIGELFVWPAVPTVAYRLAPPGKEGSYQGLVNSVATGGRMIGPLFGGVIVDAFGMGVLFYVLLATFGIAFLCVALFDRPLKRHGETVERDAEQAA</sequence>
<keyword evidence="4 7" id="KW-0812">Transmembrane</keyword>
<evidence type="ECO:0000256" key="5">
    <source>
        <dbReference type="ARBA" id="ARBA00022989"/>
    </source>
</evidence>
<dbReference type="PANTHER" id="PTHR23517">
    <property type="entry name" value="RESISTANCE PROTEIN MDTM, PUTATIVE-RELATED-RELATED"/>
    <property type="match status" value="1"/>
</dbReference>
<dbReference type="Pfam" id="PF07690">
    <property type="entry name" value="MFS_1"/>
    <property type="match status" value="1"/>
</dbReference>
<feature type="domain" description="Major facilitator superfamily (MFS) profile" evidence="8">
    <location>
        <begin position="4"/>
        <end position="385"/>
    </location>
</feature>
<proteinExistence type="predicted"/>
<dbReference type="SUPFAM" id="SSF103473">
    <property type="entry name" value="MFS general substrate transporter"/>
    <property type="match status" value="1"/>
</dbReference>
<feature type="transmembrane region" description="Helical" evidence="7">
    <location>
        <begin position="360"/>
        <end position="380"/>
    </location>
</feature>
<dbReference type="EMBL" id="PYAV01000008">
    <property type="protein sequence ID" value="PSL44511.1"/>
    <property type="molecule type" value="Genomic_DNA"/>
</dbReference>
<evidence type="ECO:0000313" key="9">
    <source>
        <dbReference type="EMBL" id="PSL44511.1"/>
    </source>
</evidence>
<evidence type="ECO:0000313" key="10">
    <source>
        <dbReference type="Proteomes" id="UP000242310"/>
    </source>
</evidence>
<reference evidence="9 10" key="1">
    <citation type="submission" date="2018-03" db="EMBL/GenBank/DDBJ databases">
        <title>Genomic Encyclopedia of Type Strains, Phase III (KMG-III): the genomes of soil and plant-associated and newly described type strains.</title>
        <authorList>
            <person name="Whitman W."/>
        </authorList>
    </citation>
    <scope>NUCLEOTIDE SEQUENCE [LARGE SCALE GENOMIC DNA]</scope>
    <source>
        <strain evidence="9 10">CGMCC 1.07653</strain>
    </source>
</reference>
<dbReference type="Proteomes" id="UP000242310">
    <property type="component" value="Unassembled WGS sequence"/>
</dbReference>
<feature type="transmembrane region" description="Helical" evidence="7">
    <location>
        <begin position="205"/>
        <end position="223"/>
    </location>
</feature>
<dbReference type="InterPro" id="IPR050171">
    <property type="entry name" value="MFS_Transporters"/>
</dbReference>
<dbReference type="OrthoDB" id="3268460at2"/>
<feature type="transmembrane region" description="Helical" evidence="7">
    <location>
        <begin position="95"/>
        <end position="117"/>
    </location>
</feature>
<dbReference type="InterPro" id="IPR020846">
    <property type="entry name" value="MFS_dom"/>
</dbReference>
<evidence type="ECO:0000259" key="8">
    <source>
        <dbReference type="PROSITE" id="PS50850"/>
    </source>
</evidence>
<evidence type="ECO:0000256" key="6">
    <source>
        <dbReference type="ARBA" id="ARBA00023136"/>
    </source>
</evidence>
<keyword evidence="6 7" id="KW-0472">Membrane</keyword>
<keyword evidence="3" id="KW-1003">Cell membrane</keyword>
<accession>A0A2P8HEC4</accession>
<feature type="transmembrane region" description="Helical" evidence="7">
    <location>
        <begin position="34"/>
        <end position="58"/>
    </location>
</feature>
<gene>
    <name evidence="9" type="ORF">B0H94_108123</name>
</gene>
<evidence type="ECO:0000256" key="3">
    <source>
        <dbReference type="ARBA" id="ARBA00022475"/>
    </source>
</evidence>
<evidence type="ECO:0000256" key="4">
    <source>
        <dbReference type="ARBA" id="ARBA00022692"/>
    </source>
</evidence>
<dbReference type="InterPro" id="IPR036259">
    <property type="entry name" value="MFS_trans_sf"/>
</dbReference>
<dbReference type="PROSITE" id="PS50850">
    <property type="entry name" value="MFS"/>
    <property type="match status" value="1"/>
</dbReference>